<dbReference type="SUPFAM" id="SSF46894">
    <property type="entry name" value="C-terminal effector domain of the bipartite response regulators"/>
    <property type="match status" value="1"/>
</dbReference>
<dbReference type="InterPro" id="IPR016032">
    <property type="entry name" value="Sig_transdc_resp-reg_C-effctor"/>
</dbReference>
<dbReference type="Gene3D" id="1.25.40.10">
    <property type="entry name" value="Tetratricopeptide repeat domain"/>
    <property type="match status" value="1"/>
</dbReference>
<dbReference type="PANTHER" id="PTHR47691">
    <property type="entry name" value="REGULATOR-RELATED"/>
    <property type="match status" value="1"/>
</dbReference>
<keyword evidence="4" id="KW-1185">Reference proteome</keyword>
<dbReference type="RefSeq" id="WP_101377306.1">
    <property type="nucleotide sequence ID" value="NZ_CP061007.1"/>
</dbReference>
<dbReference type="InterPro" id="IPR000792">
    <property type="entry name" value="Tscrpt_reg_LuxR_C"/>
</dbReference>
<evidence type="ECO:0000313" key="3">
    <source>
        <dbReference type="EMBL" id="PKW16756.1"/>
    </source>
</evidence>
<evidence type="ECO:0000256" key="1">
    <source>
        <dbReference type="SAM" id="MobiDB-lite"/>
    </source>
</evidence>
<dbReference type="InterPro" id="IPR058852">
    <property type="entry name" value="HTH_77"/>
</dbReference>
<keyword evidence="3" id="KW-0418">Kinase</keyword>
<keyword evidence="3" id="KW-0723">Serine/threonine-protein kinase</keyword>
<feature type="domain" description="HTH luxR-type" evidence="2">
    <location>
        <begin position="714"/>
        <end position="779"/>
    </location>
</feature>
<dbReference type="GO" id="GO:0004674">
    <property type="term" value="F:protein serine/threonine kinase activity"/>
    <property type="evidence" value="ECO:0007669"/>
    <property type="project" value="UniProtKB-KW"/>
</dbReference>
<feature type="region of interest" description="Disordered" evidence="1">
    <location>
        <begin position="702"/>
        <end position="721"/>
    </location>
</feature>
<reference evidence="3" key="1">
    <citation type="submission" date="2017-12" db="EMBL/GenBank/DDBJ databases">
        <title>Sequencing the genomes of 1000 Actinobacteria strains.</title>
        <authorList>
            <person name="Klenk H.-P."/>
        </authorList>
    </citation>
    <scope>NUCLEOTIDE SEQUENCE [LARGE SCALE GENOMIC DNA]</scope>
    <source>
        <strain evidence="3">DSM 44228</strain>
    </source>
</reference>
<dbReference type="PANTHER" id="PTHR47691:SF3">
    <property type="entry name" value="HTH-TYPE TRANSCRIPTIONAL REGULATOR RV0890C-RELATED"/>
    <property type="match status" value="1"/>
</dbReference>
<dbReference type="InterPro" id="IPR011990">
    <property type="entry name" value="TPR-like_helical_dom_sf"/>
</dbReference>
<dbReference type="Gene3D" id="1.10.10.10">
    <property type="entry name" value="Winged helix-like DNA-binding domain superfamily/Winged helix DNA-binding domain"/>
    <property type="match status" value="1"/>
</dbReference>
<dbReference type="CDD" id="cd06170">
    <property type="entry name" value="LuxR_C_like"/>
    <property type="match status" value="1"/>
</dbReference>
<dbReference type="PRINTS" id="PR00364">
    <property type="entry name" value="DISEASERSIST"/>
</dbReference>
<dbReference type="InterPro" id="IPR036388">
    <property type="entry name" value="WH-like_DNA-bd_sf"/>
</dbReference>
<gene>
    <name evidence="3" type="ORF">A8926_4635</name>
</gene>
<dbReference type="InterPro" id="IPR002182">
    <property type="entry name" value="NB-ARC"/>
</dbReference>
<dbReference type="PROSITE" id="PS00622">
    <property type="entry name" value="HTH_LUXR_1"/>
    <property type="match status" value="1"/>
</dbReference>
<dbReference type="InterPro" id="IPR027417">
    <property type="entry name" value="P-loop_NTPase"/>
</dbReference>
<dbReference type="EMBL" id="PJNB01000001">
    <property type="protein sequence ID" value="PKW16756.1"/>
    <property type="molecule type" value="Genomic_DNA"/>
</dbReference>
<name>A0A2N3Y1E9_SACSN</name>
<evidence type="ECO:0000259" key="2">
    <source>
        <dbReference type="PROSITE" id="PS50043"/>
    </source>
</evidence>
<dbReference type="Proteomes" id="UP000233786">
    <property type="component" value="Unassembled WGS sequence"/>
</dbReference>
<dbReference type="OrthoDB" id="9812579at2"/>
<dbReference type="GO" id="GO:0003677">
    <property type="term" value="F:DNA binding"/>
    <property type="evidence" value="ECO:0007669"/>
    <property type="project" value="InterPro"/>
</dbReference>
<organism evidence="3 4">
    <name type="scientific">Saccharopolyspora spinosa</name>
    <dbReference type="NCBI Taxonomy" id="60894"/>
    <lineage>
        <taxon>Bacteria</taxon>
        <taxon>Bacillati</taxon>
        <taxon>Actinomycetota</taxon>
        <taxon>Actinomycetes</taxon>
        <taxon>Pseudonocardiales</taxon>
        <taxon>Pseudonocardiaceae</taxon>
        <taxon>Saccharopolyspora</taxon>
    </lineage>
</organism>
<protein>
    <submittedName>
        <fullName evidence="3">Non-specific serine/threonine protein kinase</fullName>
    </submittedName>
</protein>
<evidence type="ECO:0000313" key="4">
    <source>
        <dbReference type="Proteomes" id="UP000233786"/>
    </source>
</evidence>
<dbReference type="SUPFAM" id="SSF48452">
    <property type="entry name" value="TPR-like"/>
    <property type="match status" value="1"/>
</dbReference>
<dbReference type="GO" id="GO:0043531">
    <property type="term" value="F:ADP binding"/>
    <property type="evidence" value="ECO:0007669"/>
    <property type="project" value="InterPro"/>
</dbReference>
<dbReference type="PRINTS" id="PR00038">
    <property type="entry name" value="HTHLUXR"/>
</dbReference>
<dbReference type="AlphaFoldDB" id="A0A2N3Y1E9"/>
<dbReference type="GO" id="GO:0006355">
    <property type="term" value="P:regulation of DNA-templated transcription"/>
    <property type="evidence" value="ECO:0007669"/>
    <property type="project" value="InterPro"/>
</dbReference>
<dbReference type="Gene3D" id="3.40.50.300">
    <property type="entry name" value="P-loop containing nucleotide triphosphate hydrolases"/>
    <property type="match status" value="1"/>
</dbReference>
<dbReference type="Pfam" id="PF25872">
    <property type="entry name" value="HTH_77"/>
    <property type="match status" value="1"/>
</dbReference>
<dbReference type="Pfam" id="PF00931">
    <property type="entry name" value="NB-ARC"/>
    <property type="match status" value="1"/>
</dbReference>
<dbReference type="PROSITE" id="PS50043">
    <property type="entry name" value="HTH_LUXR_2"/>
    <property type="match status" value="1"/>
</dbReference>
<dbReference type="Pfam" id="PF00196">
    <property type="entry name" value="GerE"/>
    <property type="match status" value="1"/>
</dbReference>
<feature type="compositionally biased region" description="Low complexity" evidence="1">
    <location>
        <begin position="706"/>
        <end position="720"/>
    </location>
</feature>
<dbReference type="SMART" id="SM00421">
    <property type="entry name" value="HTH_LUXR"/>
    <property type="match status" value="1"/>
</dbReference>
<comment type="caution">
    <text evidence="3">The sequence shown here is derived from an EMBL/GenBank/DDBJ whole genome shotgun (WGS) entry which is preliminary data.</text>
</comment>
<sequence>MVSVSGTLPGEPTSFVGRRQAVAEVKRLMSASRLVTLTGAGGVGKSRLALRVARDVRRTFPQGAWLIELAKLQDPSLLYHALFEALELRNRSTRALDAVLIEYLADKRLLLVLDNCEHLLDACSELVSRLLPAAPGVRFLVTSRQSLGVAGEHVWPVPSLSVPDVTSTNNNGELTVNAPRQGSQYESLTLFEKRATAVLPGFELSGDNEIAVTRLCQRLDGLPLAIELAAVQMRVLSVEEIVARLEDRYRLLTSGNRGALPRHQTLRAAVEWSFDLCSEQERVLWARLSVFAGGFDLEAAESVCADEGMNAQDVFTGVAGLVQKSVLTREKGIGSPARYRMLETIRQFGHERLVDNGKELIVRRQHRDHYFRFAEQLYAGCFGPDQKPWSQRLRLDRPNLWRALDFCLTEPGESRAAIRMAAALWYYWIACGCLRDGRYWLGRALAKHTQPDRDRAWALCINGYIAGLQGDIAQSIVLLDESCALARQSGDERVLAHATQFLGMTFLLKGDLATATTMWDRPLAEHRALDELNCLTGIAYMHRSLAAACLGDLDSATDILRECQKFCAAHGEQWVMSWTLWAISFARLLDGDLSEARARIREALGIMQNLDDLLGQPACLDVAAVISASEGDVTQFARLLGASDAMWRPIGNPRFGFYAFNELYAECETRARRSLGDSAFDAAYEQGAQLTIRRAVGEALGEKTEPSTTVSAPAASAEPSLTRRERETAMLVAKGMSNKGIAEQLVISPRTVECHVEHILVKLGFNTRTQIATWVRQKF</sequence>
<dbReference type="SUPFAM" id="SSF52540">
    <property type="entry name" value="P-loop containing nucleoside triphosphate hydrolases"/>
    <property type="match status" value="1"/>
</dbReference>
<keyword evidence="3" id="KW-0808">Transferase</keyword>
<accession>A0A2N3Y1E9</accession>
<proteinExistence type="predicted"/>